<dbReference type="SUPFAM" id="SSF75304">
    <property type="entry name" value="Amidase signature (AS) enzymes"/>
    <property type="match status" value="1"/>
</dbReference>
<dbReference type="InterPro" id="IPR036928">
    <property type="entry name" value="AS_sf"/>
</dbReference>
<dbReference type="NCBIfam" id="NF005450">
    <property type="entry name" value="PRK07042.1"/>
    <property type="match status" value="1"/>
</dbReference>
<sequence>MTELADLTAGELVAGYREGTFSPVEVTEAVLTRVDAREPELHALYAYDAASAREDAKASEVRWQAGEPAGPIDGVPLTLKENIATRGTPVPLGTAATALTPAVADAPAAARVRESGAVLLAKTTMPDYGMLTSGLSSFHVASRNPWDRTRTPGGSSAGAAAAAAAGYGPLHVGTDIGGSIRLPAGWCGLVGLKPSFGRVPVDPPFLGRVIGPLTRTVADTARLMSVLALPDERDHLSLPPETIEWSALESSLSGLRVGLQLSAGVGLDVEPAVAEAVTEAARRCEAAGAVVEPVEPFLTRELLSGLDRFWRVRAWSDMAALPADRRARILPYIAEWAAGAESVSGVDAYLGFAAIDRLSAATLRATAAYDLVLSPTCPVSAPPADWPSPTNDPARPFEHIGFTVPYNMSGQPSVSLNCGYTPENQPIGLQITGRRFADLKVLQAAAAFEQLRGPQRPWPITAAGSR</sequence>
<gene>
    <name evidence="2" type="ORF">GCM10022222_18930</name>
</gene>
<dbReference type="RefSeq" id="WP_344857607.1">
    <property type="nucleotide sequence ID" value="NZ_BAAAZN010000003.1"/>
</dbReference>
<comment type="caution">
    <text evidence="2">The sequence shown here is derived from an EMBL/GenBank/DDBJ whole genome shotgun (WGS) entry which is preliminary data.</text>
</comment>
<name>A0ABP6VKI7_9PSEU</name>
<dbReference type="Proteomes" id="UP001500689">
    <property type="component" value="Unassembled WGS sequence"/>
</dbReference>
<dbReference type="InterPro" id="IPR023631">
    <property type="entry name" value="Amidase_dom"/>
</dbReference>
<protein>
    <submittedName>
        <fullName evidence="2">Amidase</fullName>
    </submittedName>
</protein>
<dbReference type="PANTHER" id="PTHR11895">
    <property type="entry name" value="TRANSAMIDASE"/>
    <property type="match status" value="1"/>
</dbReference>
<dbReference type="Pfam" id="PF01425">
    <property type="entry name" value="Amidase"/>
    <property type="match status" value="1"/>
</dbReference>
<evidence type="ECO:0000313" key="3">
    <source>
        <dbReference type="Proteomes" id="UP001500689"/>
    </source>
</evidence>
<reference evidence="3" key="1">
    <citation type="journal article" date="2019" name="Int. J. Syst. Evol. Microbiol.">
        <title>The Global Catalogue of Microorganisms (GCM) 10K type strain sequencing project: providing services to taxonomists for standard genome sequencing and annotation.</title>
        <authorList>
            <consortium name="The Broad Institute Genomics Platform"/>
            <consortium name="The Broad Institute Genome Sequencing Center for Infectious Disease"/>
            <person name="Wu L."/>
            <person name="Ma J."/>
        </authorList>
    </citation>
    <scope>NUCLEOTIDE SEQUENCE [LARGE SCALE GENOMIC DNA]</scope>
    <source>
        <strain evidence="3">JCM 16898</strain>
    </source>
</reference>
<dbReference type="EMBL" id="BAAAZN010000003">
    <property type="protein sequence ID" value="GAA3535524.1"/>
    <property type="molecule type" value="Genomic_DNA"/>
</dbReference>
<dbReference type="PANTHER" id="PTHR11895:SF173">
    <property type="entry name" value="GLUTAMYL-TRNA AMIDOTRANSFERASE SUBUNIT A"/>
    <property type="match status" value="1"/>
</dbReference>
<organism evidence="2 3">
    <name type="scientific">Amycolatopsis ultiminotia</name>
    <dbReference type="NCBI Taxonomy" id="543629"/>
    <lineage>
        <taxon>Bacteria</taxon>
        <taxon>Bacillati</taxon>
        <taxon>Actinomycetota</taxon>
        <taxon>Actinomycetes</taxon>
        <taxon>Pseudonocardiales</taxon>
        <taxon>Pseudonocardiaceae</taxon>
        <taxon>Amycolatopsis</taxon>
    </lineage>
</organism>
<feature type="domain" description="Amidase" evidence="1">
    <location>
        <begin position="25"/>
        <end position="442"/>
    </location>
</feature>
<evidence type="ECO:0000259" key="1">
    <source>
        <dbReference type="Pfam" id="PF01425"/>
    </source>
</evidence>
<dbReference type="InterPro" id="IPR000120">
    <property type="entry name" value="Amidase"/>
</dbReference>
<proteinExistence type="predicted"/>
<evidence type="ECO:0000313" key="2">
    <source>
        <dbReference type="EMBL" id="GAA3535524.1"/>
    </source>
</evidence>
<accession>A0ABP6VKI7</accession>
<keyword evidence="3" id="KW-1185">Reference proteome</keyword>
<dbReference type="Gene3D" id="3.90.1300.10">
    <property type="entry name" value="Amidase signature (AS) domain"/>
    <property type="match status" value="1"/>
</dbReference>